<dbReference type="STRING" id="36849.OXPF_28720"/>
<dbReference type="GO" id="GO:0032153">
    <property type="term" value="C:cell division site"/>
    <property type="evidence" value="ECO:0007669"/>
    <property type="project" value="TreeGrafter"/>
</dbReference>
<feature type="transmembrane region" description="Helical" evidence="6">
    <location>
        <begin position="65"/>
        <end position="84"/>
    </location>
</feature>
<name>A0A0P8W618_9CLOT</name>
<dbReference type="EMBL" id="LKET01000039">
    <property type="protein sequence ID" value="KPU43431.1"/>
    <property type="molecule type" value="Genomic_DNA"/>
</dbReference>
<dbReference type="PANTHER" id="PTHR30474">
    <property type="entry name" value="CELL CYCLE PROTEIN"/>
    <property type="match status" value="1"/>
</dbReference>
<keyword evidence="4 6" id="KW-1133">Transmembrane helix</keyword>
<feature type="transmembrane region" description="Helical" evidence="6">
    <location>
        <begin position="204"/>
        <end position="220"/>
    </location>
</feature>
<dbReference type="AlphaFoldDB" id="A0A0P8W618"/>
<feature type="transmembrane region" description="Helical" evidence="6">
    <location>
        <begin position="343"/>
        <end position="363"/>
    </location>
</feature>
<dbReference type="InterPro" id="IPR001182">
    <property type="entry name" value="FtsW/RodA"/>
</dbReference>
<dbReference type="GO" id="GO:0051301">
    <property type="term" value="P:cell division"/>
    <property type="evidence" value="ECO:0007669"/>
    <property type="project" value="InterPro"/>
</dbReference>
<feature type="transmembrane region" description="Helical" evidence="6">
    <location>
        <begin position="375"/>
        <end position="393"/>
    </location>
</feature>
<evidence type="ECO:0000313" key="8">
    <source>
        <dbReference type="Proteomes" id="UP000050326"/>
    </source>
</evidence>
<dbReference type="GO" id="GO:0008360">
    <property type="term" value="P:regulation of cell shape"/>
    <property type="evidence" value="ECO:0007669"/>
    <property type="project" value="UniProtKB-KW"/>
</dbReference>
<feature type="transmembrane region" description="Helical" evidence="6">
    <location>
        <begin position="121"/>
        <end position="138"/>
    </location>
</feature>
<organism evidence="7 8">
    <name type="scientific">Oxobacter pfennigii</name>
    <dbReference type="NCBI Taxonomy" id="36849"/>
    <lineage>
        <taxon>Bacteria</taxon>
        <taxon>Bacillati</taxon>
        <taxon>Bacillota</taxon>
        <taxon>Clostridia</taxon>
        <taxon>Eubacteriales</taxon>
        <taxon>Clostridiaceae</taxon>
        <taxon>Oxobacter</taxon>
    </lineage>
</organism>
<accession>A0A0P8W618</accession>
<evidence type="ECO:0000256" key="5">
    <source>
        <dbReference type="ARBA" id="ARBA00023136"/>
    </source>
</evidence>
<reference evidence="7 8" key="1">
    <citation type="submission" date="2015-09" db="EMBL/GenBank/DDBJ databases">
        <title>Genome sequence of Oxobacter pfennigii DSM 3222.</title>
        <authorList>
            <person name="Poehlein A."/>
            <person name="Bengelsdorf F.R."/>
            <person name="Schiel-Bengelsdorf B."/>
            <person name="Duerre P."/>
            <person name="Daniel R."/>
        </authorList>
    </citation>
    <scope>NUCLEOTIDE SEQUENCE [LARGE SCALE GENOMIC DNA]</scope>
    <source>
        <strain evidence="7 8">DSM 3222</strain>
    </source>
</reference>
<evidence type="ECO:0000256" key="4">
    <source>
        <dbReference type="ARBA" id="ARBA00022989"/>
    </source>
</evidence>
<comment type="caution">
    <text evidence="7">The sequence shown here is derived from an EMBL/GenBank/DDBJ whole genome shotgun (WGS) entry which is preliminary data.</text>
</comment>
<keyword evidence="2 6" id="KW-0812">Transmembrane</keyword>
<protein>
    <submittedName>
        <fullName evidence="7">Lipid II flippase FtsW</fullName>
    </submittedName>
</protein>
<feature type="transmembrane region" description="Helical" evidence="6">
    <location>
        <begin position="12"/>
        <end position="30"/>
    </location>
</feature>
<gene>
    <name evidence="7" type="primary">ftsW_3</name>
    <name evidence="7" type="ORF">OXPF_28720</name>
</gene>
<evidence type="ECO:0000256" key="2">
    <source>
        <dbReference type="ARBA" id="ARBA00022692"/>
    </source>
</evidence>
<keyword evidence="3" id="KW-0133">Cell shape</keyword>
<evidence type="ECO:0000256" key="3">
    <source>
        <dbReference type="ARBA" id="ARBA00022960"/>
    </source>
</evidence>
<dbReference type="GO" id="GO:0015648">
    <property type="term" value="F:lipid-linked peptidoglycan transporter activity"/>
    <property type="evidence" value="ECO:0007669"/>
    <property type="project" value="TreeGrafter"/>
</dbReference>
<proteinExistence type="predicted"/>
<evidence type="ECO:0000313" key="7">
    <source>
        <dbReference type="EMBL" id="KPU43431.1"/>
    </source>
</evidence>
<feature type="transmembrane region" description="Helical" evidence="6">
    <location>
        <begin position="182"/>
        <end position="198"/>
    </location>
</feature>
<feature type="transmembrane region" description="Helical" evidence="6">
    <location>
        <begin position="300"/>
        <end position="323"/>
    </location>
</feature>
<dbReference type="Proteomes" id="UP000050326">
    <property type="component" value="Unassembled WGS sequence"/>
</dbReference>
<dbReference type="PANTHER" id="PTHR30474:SF3">
    <property type="entry name" value="PEPTIDOGLYCAN GLYCOSYLTRANSFERASE RODA"/>
    <property type="match status" value="1"/>
</dbReference>
<feature type="transmembrane region" description="Helical" evidence="6">
    <location>
        <begin position="264"/>
        <end position="288"/>
    </location>
</feature>
<feature type="transmembrane region" description="Helical" evidence="6">
    <location>
        <begin position="36"/>
        <end position="53"/>
    </location>
</feature>
<evidence type="ECO:0000256" key="1">
    <source>
        <dbReference type="ARBA" id="ARBA00004141"/>
    </source>
</evidence>
<dbReference type="GO" id="GO:0005886">
    <property type="term" value="C:plasma membrane"/>
    <property type="evidence" value="ECO:0007669"/>
    <property type="project" value="TreeGrafter"/>
</dbReference>
<keyword evidence="5 6" id="KW-0472">Membrane</keyword>
<keyword evidence="8" id="KW-1185">Reference proteome</keyword>
<dbReference type="PATRIC" id="fig|36849.3.peg.3037"/>
<evidence type="ECO:0000256" key="6">
    <source>
        <dbReference type="SAM" id="Phobius"/>
    </source>
</evidence>
<comment type="subcellular location">
    <subcellularLocation>
        <location evidence="1">Membrane</location>
        <topology evidence="1">Multi-pass membrane protein</topology>
    </subcellularLocation>
</comment>
<feature type="transmembrane region" description="Helical" evidence="6">
    <location>
        <begin position="90"/>
        <end position="109"/>
    </location>
</feature>
<feature type="transmembrane region" description="Helical" evidence="6">
    <location>
        <begin position="225"/>
        <end position="244"/>
    </location>
</feature>
<dbReference type="Pfam" id="PF01098">
    <property type="entry name" value="FTSW_RODA_SPOVE"/>
    <property type="match status" value="1"/>
</dbReference>
<sequence>MASIDNRKEEKRILSLVYGIGIIAFSIIGLYNNDSIAYLIGIFSVVLIGYGHFIISRYFPDGDKYLFVLAAFLAEMGLVMLYRINPYYAIRQITWLTVGVAVFILIVVLFPDMEGIKDFKYYYLAAAIGLLVLTQVFGSDIRGSKNWINLGFIGFQPSEFSKVFLILYLASELHDFKDRKGLIMPAAAVLVSLIFLVLQKDLGSALIFFGISITMVYIATPKIKYVLSAVVLFLIGGAGSYFVFSHVRNRVNIWINPWKDPNGAGYQVVQSLFAIAWGGLMGTGLNLGYPKYIPEVHTDFIFAIVCEEFGLLGGFAVIIAYFLLVYRGMRTAIYSEDNFTRLVAVGISTMIGAQVFVIIGGVIKLIPLTGITLPLMSYGGSSFVINFIALGILQKISENTK</sequence>